<sequence>MKTQLKSILISGLVGGIVYAGVMAGFDYYDGEDFRIWRFVFNFLFFGTFTGFSTRYSLKKQSEKEKKD</sequence>
<evidence type="ECO:0000256" key="1">
    <source>
        <dbReference type="SAM" id="Phobius"/>
    </source>
</evidence>
<organism evidence="2 3">
    <name type="scientific">Kordia periserrulae</name>
    <dbReference type="NCBI Taxonomy" id="701523"/>
    <lineage>
        <taxon>Bacteria</taxon>
        <taxon>Pseudomonadati</taxon>
        <taxon>Bacteroidota</taxon>
        <taxon>Flavobacteriia</taxon>
        <taxon>Flavobacteriales</taxon>
        <taxon>Flavobacteriaceae</taxon>
        <taxon>Kordia</taxon>
    </lineage>
</organism>
<reference evidence="2 3" key="1">
    <citation type="submission" date="2018-04" db="EMBL/GenBank/DDBJ databases">
        <title>Genomic Encyclopedia of Archaeal and Bacterial Type Strains, Phase II (KMG-II): from individual species to whole genera.</title>
        <authorList>
            <person name="Goeker M."/>
        </authorList>
    </citation>
    <scope>NUCLEOTIDE SEQUENCE [LARGE SCALE GENOMIC DNA]</scope>
    <source>
        <strain evidence="2 3">DSM 25731</strain>
    </source>
</reference>
<evidence type="ECO:0000313" key="3">
    <source>
        <dbReference type="Proteomes" id="UP000244090"/>
    </source>
</evidence>
<accession>A0A2T6C066</accession>
<keyword evidence="1" id="KW-1133">Transmembrane helix</keyword>
<feature type="transmembrane region" description="Helical" evidence="1">
    <location>
        <begin position="36"/>
        <end position="58"/>
    </location>
</feature>
<dbReference type="RefSeq" id="WP_108114907.1">
    <property type="nucleotide sequence ID" value="NZ_QBKT01000004.1"/>
</dbReference>
<dbReference type="EMBL" id="QBKT01000004">
    <property type="protein sequence ID" value="PTX61696.1"/>
    <property type="molecule type" value="Genomic_DNA"/>
</dbReference>
<protein>
    <submittedName>
        <fullName evidence="2">Uncharacterized protein</fullName>
    </submittedName>
</protein>
<name>A0A2T6C066_9FLAO</name>
<evidence type="ECO:0000313" key="2">
    <source>
        <dbReference type="EMBL" id="PTX61696.1"/>
    </source>
</evidence>
<comment type="caution">
    <text evidence="2">The sequence shown here is derived from an EMBL/GenBank/DDBJ whole genome shotgun (WGS) entry which is preliminary data.</text>
</comment>
<dbReference type="OrthoDB" id="1376435at2"/>
<dbReference type="Proteomes" id="UP000244090">
    <property type="component" value="Unassembled WGS sequence"/>
</dbReference>
<dbReference type="AlphaFoldDB" id="A0A2T6C066"/>
<keyword evidence="1" id="KW-0472">Membrane</keyword>
<gene>
    <name evidence="2" type="ORF">C8N46_104340</name>
</gene>
<feature type="transmembrane region" description="Helical" evidence="1">
    <location>
        <begin position="7"/>
        <end position="24"/>
    </location>
</feature>
<keyword evidence="1" id="KW-0812">Transmembrane</keyword>
<proteinExistence type="predicted"/>
<keyword evidence="3" id="KW-1185">Reference proteome</keyword>